<dbReference type="Pfam" id="PF00374">
    <property type="entry name" value="NiFeSe_Hases"/>
    <property type="match status" value="1"/>
</dbReference>
<name>A0A840VLF6_9PROT</name>
<dbReference type="InterPro" id="IPR037232">
    <property type="entry name" value="NADH_quin_OxRdtase_su_C/D-like"/>
</dbReference>
<dbReference type="SUPFAM" id="SSF56762">
    <property type="entry name" value="HydB/Nqo4-like"/>
    <property type="match status" value="1"/>
</dbReference>
<organism evidence="4 5">
    <name type="scientific">Acidocella aromatica</name>
    <dbReference type="NCBI Taxonomy" id="1303579"/>
    <lineage>
        <taxon>Bacteria</taxon>
        <taxon>Pseudomonadati</taxon>
        <taxon>Pseudomonadota</taxon>
        <taxon>Alphaproteobacteria</taxon>
        <taxon>Acetobacterales</taxon>
        <taxon>Acidocellaceae</taxon>
        <taxon>Acidocella</taxon>
    </lineage>
</organism>
<dbReference type="InterPro" id="IPR029014">
    <property type="entry name" value="NiFe-Hase_large"/>
</dbReference>
<gene>
    <name evidence="4" type="ORF">HNP71_002242</name>
</gene>
<feature type="domain" description="NADH-quinone oxidoreductase subunit D" evidence="3">
    <location>
        <begin position="228"/>
        <end position="380"/>
    </location>
</feature>
<keyword evidence="2" id="KW-0479">Metal-binding</keyword>
<dbReference type="Proteomes" id="UP000553706">
    <property type="component" value="Unassembled WGS sequence"/>
</dbReference>
<dbReference type="EMBL" id="JACHFJ010000011">
    <property type="protein sequence ID" value="MBB5373975.1"/>
    <property type="molecule type" value="Genomic_DNA"/>
</dbReference>
<proteinExistence type="predicted"/>
<dbReference type="SUPFAM" id="SSF143243">
    <property type="entry name" value="Nqo5-like"/>
    <property type="match status" value="1"/>
</dbReference>
<dbReference type="AlphaFoldDB" id="A0A840VLF6"/>
<feature type="binding site" evidence="2">
    <location>
        <position position="416"/>
    </location>
    <ligand>
        <name>Mg(2+)</name>
        <dbReference type="ChEBI" id="CHEBI:18420"/>
    </ligand>
</feature>
<evidence type="ECO:0000259" key="3">
    <source>
        <dbReference type="Pfam" id="PF00346"/>
    </source>
</evidence>
<dbReference type="PANTHER" id="PTHR43485:SF1">
    <property type="entry name" value="FORMATE HYDROGENLYASE SUBUNIT 5-RELATED"/>
    <property type="match status" value="1"/>
</dbReference>
<dbReference type="GO" id="GO:0016651">
    <property type="term" value="F:oxidoreductase activity, acting on NAD(P)H"/>
    <property type="evidence" value="ECO:0007669"/>
    <property type="project" value="InterPro"/>
</dbReference>
<comment type="caution">
    <text evidence="4">The sequence shown here is derived from an EMBL/GenBank/DDBJ whole genome shotgun (WGS) entry which is preliminary data.</text>
</comment>
<evidence type="ECO:0000256" key="2">
    <source>
        <dbReference type="PIRSR" id="PIRSR601501-1"/>
    </source>
</evidence>
<protein>
    <submittedName>
        <fullName evidence="4">Ni,Fe-hydrogenase III large subunit</fullName>
    </submittedName>
</protein>
<dbReference type="InterPro" id="IPR001501">
    <property type="entry name" value="Ni-dep_hyd_lsu"/>
</dbReference>
<dbReference type="Gene3D" id="1.10.645.10">
    <property type="entry name" value="Cytochrome-c3 Hydrogenase, chain B"/>
    <property type="match status" value="1"/>
</dbReference>
<keyword evidence="5" id="KW-1185">Reference proteome</keyword>
<dbReference type="RefSeq" id="WP_183266996.1">
    <property type="nucleotide sequence ID" value="NZ_JACHFJ010000011.1"/>
</dbReference>
<dbReference type="GO" id="GO:0051287">
    <property type="term" value="F:NAD binding"/>
    <property type="evidence" value="ECO:0007669"/>
    <property type="project" value="InterPro"/>
</dbReference>
<accession>A0A840VLF6</accession>
<reference evidence="4 5" key="1">
    <citation type="submission" date="2020-08" db="EMBL/GenBank/DDBJ databases">
        <title>Genomic Encyclopedia of Type Strains, Phase IV (KMG-IV): sequencing the most valuable type-strain genomes for metagenomic binning, comparative biology and taxonomic classification.</title>
        <authorList>
            <person name="Goeker M."/>
        </authorList>
    </citation>
    <scope>NUCLEOTIDE SEQUENCE [LARGE SCALE GENOMIC DNA]</scope>
    <source>
        <strain evidence="4 5">DSM 27026</strain>
    </source>
</reference>
<evidence type="ECO:0000313" key="5">
    <source>
        <dbReference type="Proteomes" id="UP000553706"/>
    </source>
</evidence>
<dbReference type="PANTHER" id="PTHR43485">
    <property type="entry name" value="HYDROGENASE-4 COMPONENT G"/>
    <property type="match status" value="1"/>
</dbReference>
<evidence type="ECO:0000256" key="1">
    <source>
        <dbReference type="ARBA" id="ARBA00023002"/>
    </source>
</evidence>
<keyword evidence="2" id="KW-0460">Magnesium</keyword>
<keyword evidence="1" id="KW-0560">Oxidoreductase</keyword>
<sequence length="455" mass="48570">MILLSHEDWKARQGRFIALWTDARHAYALYEPGELVAVELVDNAYPALTHAGAGWFQRLAYDLNGHKAIGATDTRPAIEHSRDAEGRGPWPEFKTPEIEGVHQVAVGPIHAGIIEPGHFRFSVVGEKVLKLEARLGYTHKGTLGMIRGKSPRLAARFAARVSGDATVAHSIAYARAAEVALRLEVPGRAVYLRAVMAELERLANHTSDIGAIAGDAGFAFLDSRFALARERICAASAAAFGHRLMMDVVIPGGVAGDIGTGGAVAILDALDALEAELPSLKRVFEDYASLQDRVVGTGIVPPALAAAYAAGGYAGRASGQTHDARLLPGYPPYETFALYVPVERDGDVAARIRIRLAEIPESIRLIRDMLHSLPDTPIAIAPPTGSGGGLGVAESFRGPVWYWLRIEGGVIADVFIADPSTLHWPLLEHAAATAILADFPLINKSINGSYSGVDL</sequence>
<dbReference type="InterPro" id="IPR001135">
    <property type="entry name" value="NADH_Q_OxRdtase_suD"/>
</dbReference>
<dbReference type="InterPro" id="IPR052197">
    <property type="entry name" value="ComplexI_49kDa-like"/>
</dbReference>
<dbReference type="GO" id="GO:0016151">
    <property type="term" value="F:nickel cation binding"/>
    <property type="evidence" value="ECO:0007669"/>
    <property type="project" value="InterPro"/>
</dbReference>
<dbReference type="Pfam" id="PF00346">
    <property type="entry name" value="Complex1_49kDa"/>
    <property type="match status" value="1"/>
</dbReference>
<evidence type="ECO:0000313" key="4">
    <source>
        <dbReference type="EMBL" id="MBB5373975.1"/>
    </source>
</evidence>
<dbReference type="GO" id="GO:0048038">
    <property type="term" value="F:quinone binding"/>
    <property type="evidence" value="ECO:0007669"/>
    <property type="project" value="InterPro"/>
</dbReference>